<dbReference type="PANTHER" id="PTHR33240:SF17">
    <property type="entry name" value="EUKARYOTIC PEPTIDE CHAIN RELEASE FACTOR GTP-BINDING SUBUNIT-LIKE"/>
    <property type="match status" value="1"/>
</dbReference>
<evidence type="ECO:0000256" key="1">
    <source>
        <dbReference type="SAM" id="MobiDB-lite"/>
    </source>
</evidence>
<name>A0A9Q1GZ78_9CARY</name>
<keyword evidence="3" id="KW-1185">Reference proteome</keyword>
<proteinExistence type="predicted"/>
<evidence type="ECO:0000313" key="2">
    <source>
        <dbReference type="EMBL" id="KAJ8427839.1"/>
    </source>
</evidence>
<feature type="region of interest" description="Disordered" evidence="1">
    <location>
        <begin position="20"/>
        <end position="91"/>
    </location>
</feature>
<dbReference type="PANTHER" id="PTHR33240">
    <property type="entry name" value="OS08G0508500 PROTEIN"/>
    <property type="match status" value="1"/>
</dbReference>
<protein>
    <submittedName>
        <fullName evidence="2">Uncharacterized protein</fullName>
    </submittedName>
</protein>
<comment type="caution">
    <text evidence="2">The sequence shown here is derived from an EMBL/GenBank/DDBJ whole genome shotgun (WGS) entry which is preliminary data.</text>
</comment>
<evidence type="ECO:0000313" key="3">
    <source>
        <dbReference type="Proteomes" id="UP001153076"/>
    </source>
</evidence>
<dbReference type="Proteomes" id="UP001153076">
    <property type="component" value="Unassembled WGS sequence"/>
</dbReference>
<organism evidence="2 3">
    <name type="scientific">Carnegiea gigantea</name>
    <dbReference type="NCBI Taxonomy" id="171969"/>
    <lineage>
        <taxon>Eukaryota</taxon>
        <taxon>Viridiplantae</taxon>
        <taxon>Streptophyta</taxon>
        <taxon>Embryophyta</taxon>
        <taxon>Tracheophyta</taxon>
        <taxon>Spermatophyta</taxon>
        <taxon>Magnoliopsida</taxon>
        <taxon>eudicotyledons</taxon>
        <taxon>Gunneridae</taxon>
        <taxon>Pentapetalae</taxon>
        <taxon>Caryophyllales</taxon>
        <taxon>Cactineae</taxon>
        <taxon>Cactaceae</taxon>
        <taxon>Cactoideae</taxon>
        <taxon>Echinocereeae</taxon>
        <taxon>Carnegiea</taxon>
    </lineage>
</organism>
<feature type="region of interest" description="Disordered" evidence="1">
    <location>
        <begin position="429"/>
        <end position="460"/>
    </location>
</feature>
<reference evidence="2" key="1">
    <citation type="submission" date="2022-04" db="EMBL/GenBank/DDBJ databases">
        <title>Carnegiea gigantea Genome sequencing and assembly v2.</title>
        <authorList>
            <person name="Copetti D."/>
            <person name="Sanderson M.J."/>
            <person name="Burquez A."/>
            <person name="Wojciechowski M.F."/>
        </authorList>
    </citation>
    <scope>NUCLEOTIDE SEQUENCE</scope>
    <source>
        <strain evidence="2">SGP5-SGP5p</strain>
        <tissue evidence="2">Aerial part</tissue>
    </source>
</reference>
<sequence length="460" mass="51327">MSTITDTITRQVSEQVKRAMKAVNSTRSLPHFDYVPTNGGEPSHRQERVPSPYYTELELSRSSRSSQPSAEQQGRRAEPTQPQPRDEECSTVATIAGGYTKGMTRSAWKAQLRGAQQVLTAGQGPRITVPTMDCLKKLTHPVHDIIPLVHSILGFSGKEVNPTGMIRLPVRFGDKLKFKNLEVDFLVIEVPTAYNVIRGRPTLHKAHIRQALPRDPACNTPLRNLVHDHGVEDCLHHLGDIGVLSMLCSHAKVKTRTEDEFGQRLYDSLTDQRRLSLTYSAACAMSRKERRSSSPLRGRLLTRGLPGDWLDKKPRLFGHYPRARPPQGPVQLSHGPYHTVHGNPTQLSGIIYNHGVKDYLHHLWGVGIVSISRRHPEVKTGAEAMIREFKIKLRPVLVTRGGGGHLTPSFLPNRPMDYGPPLQRFVTEAAPLSVRDRYGPSRPQSMTTSDPQGMTSGLWP</sequence>
<dbReference type="EMBL" id="JAKOGI010001086">
    <property type="protein sequence ID" value="KAJ8427839.1"/>
    <property type="molecule type" value="Genomic_DNA"/>
</dbReference>
<dbReference type="OrthoDB" id="1752268at2759"/>
<accession>A0A9Q1GZ78</accession>
<feature type="compositionally biased region" description="Low complexity" evidence="1">
    <location>
        <begin position="56"/>
        <end position="66"/>
    </location>
</feature>
<feature type="compositionally biased region" description="Polar residues" evidence="1">
    <location>
        <begin position="442"/>
        <end position="460"/>
    </location>
</feature>
<feature type="compositionally biased region" description="Basic and acidic residues" evidence="1">
    <location>
        <begin position="73"/>
        <end position="88"/>
    </location>
</feature>
<gene>
    <name evidence="2" type="ORF">Cgig2_029756</name>
</gene>
<dbReference type="AlphaFoldDB" id="A0A9Q1GZ78"/>